<keyword evidence="3" id="KW-0378">Hydrolase</keyword>
<evidence type="ECO:0000256" key="4">
    <source>
        <dbReference type="SAM" id="MobiDB-lite"/>
    </source>
</evidence>
<dbReference type="InterPro" id="IPR001139">
    <property type="entry name" value="Glyco_hydro_30"/>
</dbReference>
<dbReference type="AlphaFoldDB" id="A0ABD3QCC6"/>
<evidence type="ECO:0000256" key="2">
    <source>
        <dbReference type="ARBA" id="ARBA00022729"/>
    </source>
</evidence>
<dbReference type="InterPro" id="IPR033453">
    <property type="entry name" value="Glyco_hydro_30_TIM-barrel"/>
</dbReference>
<comment type="similarity">
    <text evidence="1">Belongs to the glycosyl hydrolase 30 family.</text>
</comment>
<feature type="region of interest" description="Disordered" evidence="4">
    <location>
        <begin position="1"/>
        <end position="23"/>
    </location>
</feature>
<evidence type="ECO:0000259" key="5">
    <source>
        <dbReference type="Pfam" id="PF02055"/>
    </source>
</evidence>
<feature type="domain" description="Glycosyl hydrolase family 30 TIM-barrel" evidence="5">
    <location>
        <begin position="48"/>
        <end position="414"/>
    </location>
</feature>
<evidence type="ECO:0000256" key="1">
    <source>
        <dbReference type="ARBA" id="ARBA00005382"/>
    </source>
</evidence>
<dbReference type="PROSITE" id="PS50231">
    <property type="entry name" value="RICIN_B_LECTIN"/>
    <property type="match status" value="1"/>
</dbReference>
<reference evidence="6 7" key="1">
    <citation type="submission" date="2024-10" db="EMBL/GenBank/DDBJ databases">
        <title>Updated reference genomes for cyclostephanoid diatoms.</title>
        <authorList>
            <person name="Roberts W.R."/>
            <person name="Alverson A.J."/>
        </authorList>
    </citation>
    <scope>NUCLEOTIDE SEQUENCE [LARGE SCALE GENOMIC DNA]</scope>
    <source>
        <strain evidence="6 7">AJA276-08</strain>
    </source>
</reference>
<proteinExistence type="inferred from homology"/>
<keyword evidence="2" id="KW-0732">Signal</keyword>
<keyword evidence="7" id="KW-1185">Reference proteome</keyword>
<evidence type="ECO:0000313" key="7">
    <source>
        <dbReference type="Proteomes" id="UP001530315"/>
    </source>
</evidence>
<gene>
    <name evidence="6" type="ORF">ACHAW5_002627</name>
</gene>
<organism evidence="6 7">
    <name type="scientific">Stephanodiscus triporus</name>
    <dbReference type="NCBI Taxonomy" id="2934178"/>
    <lineage>
        <taxon>Eukaryota</taxon>
        <taxon>Sar</taxon>
        <taxon>Stramenopiles</taxon>
        <taxon>Ochrophyta</taxon>
        <taxon>Bacillariophyta</taxon>
        <taxon>Coscinodiscophyceae</taxon>
        <taxon>Thalassiosirophycidae</taxon>
        <taxon>Stephanodiscales</taxon>
        <taxon>Stephanodiscaceae</taxon>
        <taxon>Stephanodiscus</taxon>
    </lineage>
</organism>
<evidence type="ECO:0000313" key="6">
    <source>
        <dbReference type="EMBL" id="KAL3798024.1"/>
    </source>
</evidence>
<dbReference type="PANTHER" id="PTHR11069">
    <property type="entry name" value="GLUCOSYLCERAMIDASE"/>
    <property type="match status" value="1"/>
</dbReference>
<name>A0ABD3QCC6_9STRA</name>
<accession>A0ABD3QCC6</accession>
<sequence>MRGREEREEEAGGGGGAADDAGSRRVVRPSAIVDVDFEKRAFPDRSPILGFGGAFTEAAAMNFWSLNEDGRDAVMDLLFGKEGLGYSLGRTHINSCDFSVKSYSFDEVEDDFELLDFDDEVTHDLDVGMVDMMLLATKVARESFPHESSEYGMRIVASPWSPPPWMKAPTKGDVAGALHAENMTGSFEPVCIRDGVGRNSKYAKSWALFFSKFISAYSNHGIEFYGVTVQNEPEFPAPWEACSYDAPTQGEFIANHLGPTLAESHPNTKILIFDHNKDHMVEWAEFLLNPDHPASKYISGTAYHWYAGGMDRTLDGALGAPNMHRMISELNMMNVNRGHVLINSEACHCPTTGYAGGDLNVAWARASRNAHTILADLAAGSNGFIEWNLILDSIGGPNHLGNLCDSPLLAVPHRAVDSDGKIPDQLDFELAGHPFGRVNGDGKTREELQAEGSPTKYLDLGIVVQPMYYYVGHITRFVRPGSWAVSALVDSSVGGAKSRIFRPTEADVPGGGINDLARVGIEATLWPCEGSTRQEWLLNDAKQLQVFGHDWLGAPTTSCLGMRADGALGGLVLTTCNVTTGFPGIYEVVQIPEKQKVHIVLTNKKFSSKLTCLVVQPLRNNGGAYGPRGGAQVNHGSCEDTWAEWVYDPSAGEISSTVFGGEVCLTTGWPFLQVGAFDTKAAKIAVILNEARESANYVFRNKGKTIVTASVPPLSIQTLSLDEQ</sequence>
<protein>
    <recommendedName>
        <fullName evidence="5">Glycosyl hydrolase family 30 TIM-barrel domain-containing protein</fullName>
    </recommendedName>
</protein>
<dbReference type="SUPFAM" id="SSF51445">
    <property type="entry name" value="(Trans)glycosidases"/>
    <property type="match status" value="1"/>
</dbReference>
<comment type="caution">
    <text evidence="6">The sequence shown here is derived from an EMBL/GenBank/DDBJ whole genome shotgun (WGS) entry which is preliminary data.</text>
</comment>
<dbReference type="Gene3D" id="3.20.20.80">
    <property type="entry name" value="Glycosidases"/>
    <property type="match status" value="1"/>
</dbReference>
<dbReference type="PANTHER" id="PTHR11069:SF23">
    <property type="entry name" value="LYSOSOMAL ACID GLUCOSYLCERAMIDASE"/>
    <property type="match status" value="1"/>
</dbReference>
<dbReference type="Proteomes" id="UP001530315">
    <property type="component" value="Unassembled WGS sequence"/>
</dbReference>
<dbReference type="EMBL" id="JALLAZ020000316">
    <property type="protein sequence ID" value="KAL3798024.1"/>
    <property type="molecule type" value="Genomic_DNA"/>
</dbReference>
<dbReference type="GO" id="GO:0016787">
    <property type="term" value="F:hydrolase activity"/>
    <property type="evidence" value="ECO:0007669"/>
    <property type="project" value="UniProtKB-KW"/>
</dbReference>
<dbReference type="Pfam" id="PF02055">
    <property type="entry name" value="Glyco_hydro_30"/>
    <property type="match status" value="1"/>
</dbReference>
<dbReference type="InterPro" id="IPR017853">
    <property type="entry name" value="GH"/>
</dbReference>
<evidence type="ECO:0000256" key="3">
    <source>
        <dbReference type="ARBA" id="ARBA00022801"/>
    </source>
</evidence>